<sequence length="438" mass="49439">MNEKVPPTASNRIKRELAREGDLLTYKKKRKTIDPSIVIPLNTVDIANEGVSEPVPPTESAQAILGAQAEFAQAVNNPQGLEFETESAQAIIGTQPPLLNISPNSNVNIPIVGGYSEGERATRNEDVGPSDKSLLSSFRFHRASSIALGQGLNAFKSLKAGGTGNSLSLKKLKEYYAYKLVKVLMTVVWDPYRDKRDSVHIFKEVTFFYGALNAKEQRKFNPKYEWVDCFSAQKLKEVILKKVDRGRRVREGPLVYTERYLEWFSSVSWTMIYPITVDLAADDDVGIHQRKEASINEHDIGVQKFGKKNISLEAELRQKSGLEDCNQSLSIELNKKYKESESLKVVNTLLIEQIDLHLPPATPLVVLQSHQLMPNATLAKKYDNLLPAHEDVKKKFIAKEDFRKKLVNAEERMKFLEVNNSEWVDPIRVIRKSIALFA</sequence>
<evidence type="ECO:0000313" key="2">
    <source>
        <dbReference type="Proteomes" id="UP000541444"/>
    </source>
</evidence>
<organism evidence="1 2">
    <name type="scientific">Kingdonia uniflora</name>
    <dbReference type="NCBI Taxonomy" id="39325"/>
    <lineage>
        <taxon>Eukaryota</taxon>
        <taxon>Viridiplantae</taxon>
        <taxon>Streptophyta</taxon>
        <taxon>Embryophyta</taxon>
        <taxon>Tracheophyta</taxon>
        <taxon>Spermatophyta</taxon>
        <taxon>Magnoliopsida</taxon>
        <taxon>Ranunculales</taxon>
        <taxon>Circaeasteraceae</taxon>
        <taxon>Kingdonia</taxon>
    </lineage>
</organism>
<protein>
    <submittedName>
        <fullName evidence="1">Uncharacterized protein</fullName>
    </submittedName>
</protein>
<gene>
    <name evidence="1" type="ORF">GIB67_039747</name>
</gene>
<comment type="caution">
    <text evidence="1">The sequence shown here is derived from an EMBL/GenBank/DDBJ whole genome shotgun (WGS) entry which is preliminary data.</text>
</comment>
<reference evidence="1 2" key="1">
    <citation type="journal article" date="2020" name="IScience">
        <title>Genome Sequencing of the Endangered Kingdonia uniflora (Circaeasteraceae, Ranunculales) Reveals Potential Mechanisms of Evolutionary Specialization.</title>
        <authorList>
            <person name="Sun Y."/>
            <person name="Deng T."/>
            <person name="Zhang A."/>
            <person name="Moore M.J."/>
            <person name="Landis J.B."/>
            <person name="Lin N."/>
            <person name="Zhang H."/>
            <person name="Zhang X."/>
            <person name="Huang J."/>
            <person name="Zhang X."/>
            <person name="Sun H."/>
            <person name="Wang H."/>
        </authorList>
    </citation>
    <scope>NUCLEOTIDE SEQUENCE [LARGE SCALE GENOMIC DNA]</scope>
    <source>
        <strain evidence="1">TB1705</strain>
        <tissue evidence="1">Leaf</tissue>
    </source>
</reference>
<dbReference type="EMBL" id="JACGCM010001289">
    <property type="protein sequence ID" value="KAF6156986.1"/>
    <property type="molecule type" value="Genomic_DNA"/>
</dbReference>
<name>A0A7J7MQ25_9MAGN</name>
<evidence type="ECO:0000313" key="1">
    <source>
        <dbReference type="EMBL" id="KAF6156986.1"/>
    </source>
</evidence>
<accession>A0A7J7MQ25</accession>
<dbReference type="AlphaFoldDB" id="A0A7J7MQ25"/>
<proteinExistence type="predicted"/>
<dbReference type="Proteomes" id="UP000541444">
    <property type="component" value="Unassembled WGS sequence"/>
</dbReference>
<keyword evidence="2" id="KW-1185">Reference proteome</keyword>